<comment type="caution">
    <text evidence="2">The sequence shown here is derived from an EMBL/GenBank/DDBJ whole genome shotgun (WGS) entry which is preliminary data.</text>
</comment>
<dbReference type="RefSeq" id="WP_248933887.1">
    <property type="nucleotide sequence ID" value="NZ_JAKILF010000001.1"/>
</dbReference>
<organism evidence="2 3">
    <name type="scientific">Shewanella submarina</name>
    <dbReference type="NCBI Taxonomy" id="2016376"/>
    <lineage>
        <taxon>Bacteria</taxon>
        <taxon>Pseudomonadati</taxon>
        <taxon>Pseudomonadota</taxon>
        <taxon>Gammaproteobacteria</taxon>
        <taxon>Alteromonadales</taxon>
        <taxon>Shewanellaceae</taxon>
        <taxon>Shewanella</taxon>
    </lineage>
</organism>
<sequence length="175" mass="19274">MDSSEESAGRLQGVFRQMVAVVLLLLVLAVLGYRYFEAVPGVVAQGLQVEQTRLLNVLAMTRSKWLGEGKPPKLTLSWVERVDMAGTSDDEAVSLEHSRPSQVAMADGGWPLPHEQSQSGCETLWYQLLGVRPDGEDLLVEYDADSRACWFMAPDGSRLSYQLQSGEVIFLTGGR</sequence>
<dbReference type="EMBL" id="JBHRTD010000018">
    <property type="protein sequence ID" value="MFC3139958.1"/>
    <property type="molecule type" value="Genomic_DNA"/>
</dbReference>
<evidence type="ECO:0000313" key="2">
    <source>
        <dbReference type="EMBL" id="MFC3139958.1"/>
    </source>
</evidence>
<accession>A0ABV7GI18</accession>
<proteinExistence type="predicted"/>
<keyword evidence="3" id="KW-1185">Reference proteome</keyword>
<gene>
    <name evidence="2" type="ORF">ACFOE0_17510</name>
</gene>
<keyword evidence="1" id="KW-0812">Transmembrane</keyword>
<evidence type="ECO:0000313" key="3">
    <source>
        <dbReference type="Proteomes" id="UP001595621"/>
    </source>
</evidence>
<protein>
    <recommendedName>
        <fullName evidence="4">MSHA biogenesis protein MshF</fullName>
    </recommendedName>
</protein>
<keyword evidence="1" id="KW-1133">Transmembrane helix</keyword>
<keyword evidence="1" id="KW-0472">Membrane</keyword>
<dbReference type="Proteomes" id="UP001595621">
    <property type="component" value="Unassembled WGS sequence"/>
</dbReference>
<evidence type="ECO:0008006" key="4">
    <source>
        <dbReference type="Google" id="ProtNLM"/>
    </source>
</evidence>
<feature type="transmembrane region" description="Helical" evidence="1">
    <location>
        <begin position="18"/>
        <end position="36"/>
    </location>
</feature>
<reference evidence="3" key="1">
    <citation type="journal article" date="2019" name="Int. J. Syst. Evol. Microbiol.">
        <title>The Global Catalogue of Microorganisms (GCM) 10K type strain sequencing project: providing services to taxonomists for standard genome sequencing and annotation.</title>
        <authorList>
            <consortium name="The Broad Institute Genomics Platform"/>
            <consortium name="The Broad Institute Genome Sequencing Center for Infectious Disease"/>
            <person name="Wu L."/>
            <person name="Ma J."/>
        </authorList>
    </citation>
    <scope>NUCLEOTIDE SEQUENCE [LARGE SCALE GENOMIC DNA]</scope>
    <source>
        <strain evidence="3">KCTC 52277</strain>
    </source>
</reference>
<evidence type="ECO:0000256" key="1">
    <source>
        <dbReference type="SAM" id="Phobius"/>
    </source>
</evidence>
<name>A0ABV7GI18_9GAMM</name>